<keyword evidence="3" id="KW-1185">Reference proteome</keyword>
<proteinExistence type="predicted"/>
<keyword evidence="1" id="KW-0472">Membrane</keyword>
<organism evidence="2 3">
    <name type="scientific">Paeniglutamicibacter antarcticus</name>
    <dbReference type="NCBI Taxonomy" id="494023"/>
    <lineage>
        <taxon>Bacteria</taxon>
        <taxon>Bacillati</taxon>
        <taxon>Actinomycetota</taxon>
        <taxon>Actinomycetes</taxon>
        <taxon>Micrococcales</taxon>
        <taxon>Micrococcaceae</taxon>
        <taxon>Paeniglutamicibacter</taxon>
    </lineage>
</organism>
<dbReference type="Proteomes" id="UP001501257">
    <property type="component" value="Unassembled WGS sequence"/>
</dbReference>
<feature type="transmembrane region" description="Helical" evidence="1">
    <location>
        <begin position="116"/>
        <end position="132"/>
    </location>
</feature>
<evidence type="ECO:0000256" key="1">
    <source>
        <dbReference type="SAM" id="Phobius"/>
    </source>
</evidence>
<comment type="caution">
    <text evidence="2">The sequence shown here is derived from an EMBL/GenBank/DDBJ whole genome shotgun (WGS) entry which is preliminary data.</text>
</comment>
<dbReference type="RefSeq" id="WP_210099764.1">
    <property type="nucleotide sequence ID" value="NZ_BAABLK010000022.1"/>
</dbReference>
<keyword evidence="1" id="KW-0812">Transmembrane</keyword>
<evidence type="ECO:0008006" key="4">
    <source>
        <dbReference type="Google" id="ProtNLM"/>
    </source>
</evidence>
<evidence type="ECO:0000313" key="2">
    <source>
        <dbReference type="EMBL" id="GAA5226724.1"/>
    </source>
</evidence>
<protein>
    <recommendedName>
        <fullName evidence="4">DoxX-like protein</fullName>
    </recommendedName>
</protein>
<feature type="transmembrane region" description="Helical" evidence="1">
    <location>
        <begin position="79"/>
        <end position="96"/>
    </location>
</feature>
<accession>A0ABP9TII9</accession>
<sequence length="154" mass="16149">MGINIANVALRLVSGSYILNSGIGKLRLPVESAQEIQTMVSNAVPQVQKMEPAVFGKALAMGEIVVGSALLTPFIPSRLAGLGLGAFAAGLVATYLKTPGMTESDGVRPTPNGVHMAKDLLFAGIAVALVFGRGKHKTKVKEVPVKKDKKDKKK</sequence>
<gene>
    <name evidence="2" type="ORF">GCM10025778_12570</name>
</gene>
<reference evidence="3" key="1">
    <citation type="journal article" date="2019" name="Int. J. Syst. Evol. Microbiol.">
        <title>The Global Catalogue of Microorganisms (GCM) 10K type strain sequencing project: providing services to taxonomists for standard genome sequencing and annotation.</title>
        <authorList>
            <consortium name="The Broad Institute Genomics Platform"/>
            <consortium name="The Broad Institute Genome Sequencing Center for Infectious Disease"/>
            <person name="Wu L."/>
            <person name="Ma J."/>
        </authorList>
    </citation>
    <scope>NUCLEOTIDE SEQUENCE [LARGE SCALE GENOMIC DNA]</scope>
    <source>
        <strain evidence="3">JCM 18952</strain>
    </source>
</reference>
<keyword evidence="1" id="KW-1133">Transmembrane helix</keyword>
<name>A0ABP9TII9_9MICC</name>
<dbReference type="EMBL" id="BAABLK010000022">
    <property type="protein sequence ID" value="GAA5226724.1"/>
    <property type="molecule type" value="Genomic_DNA"/>
</dbReference>
<evidence type="ECO:0000313" key="3">
    <source>
        <dbReference type="Proteomes" id="UP001501257"/>
    </source>
</evidence>